<feature type="region of interest" description="Disordered" evidence="1">
    <location>
        <begin position="279"/>
        <end position="375"/>
    </location>
</feature>
<evidence type="ECO:0008006" key="4">
    <source>
        <dbReference type="Google" id="ProtNLM"/>
    </source>
</evidence>
<reference evidence="3" key="1">
    <citation type="journal article" date="2019" name="Int. J. Syst. Evol. Microbiol.">
        <title>The Global Catalogue of Microorganisms (GCM) 10K type strain sequencing project: providing services to taxonomists for standard genome sequencing and annotation.</title>
        <authorList>
            <consortium name="The Broad Institute Genomics Platform"/>
            <consortium name="The Broad Institute Genome Sequencing Center for Infectious Disease"/>
            <person name="Wu L."/>
            <person name="Ma J."/>
        </authorList>
    </citation>
    <scope>NUCLEOTIDE SEQUENCE [LARGE SCALE GENOMIC DNA]</scope>
    <source>
        <strain evidence="3">JCM 17983</strain>
    </source>
</reference>
<dbReference type="InterPro" id="IPR003615">
    <property type="entry name" value="HNH_nuc"/>
</dbReference>
<dbReference type="CDD" id="cd00085">
    <property type="entry name" value="HNHc"/>
    <property type="match status" value="1"/>
</dbReference>
<proteinExistence type="predicted"/>
<feature type="compositionally biased region" description="Basic and acidic residues" evidence="1">
    <location>
        <begin position="279"/>
        <end position="290"/>
    </location>
</feature>
<evidence type="ECO:0000313" key="3">
    <source>
        <dbReference type="Proteomes" id="UP001500457"/>
    </source>
</evidence>
<dbReference type="Proteomes" id="UP001500457">
    <property type="component" value="Unassembled WGS sequence"/>
</dbReference>
<feature type="compositionally biased region" description="Gly residues" evidence="1">
    <location>
        <begin position="299"/>
        <end position="314"/>
    </location>
</feature>
<feature type="compositionally biased region" description="Basic and acidic residues" evidence="1">
    <location>
        <begin position="513"/>
        <end position="543"/>
    </location>
</feature>
<comment type="caution">
    <text evidence="2">The sequence shown here is derived from an EMBL/GenBank/DDBJ whole genome shotgun (WGS) entry which is preliminary data.</text>
</comment>
<name>A0ABP9F936_9PSEU</name>
<feature type="region of interest" description="Disordered" evidence="1">
    <location>
        <begin position="505"/>
        <end position="550"/>
    </location>
</feature>
<evidence type="ECO:0000256" key="1">
    <source>
        <dbReference type="SAM" id="MobiDB-lite"/>
    </source>
</evidence>
<dbReference type="EMBL" id="BAABHQ010000019">
    <property type="protein sequence ID" value="GAA4890918.1"/>
    <property type="molecule type" value="Genomic_DNA"/>
</dbReference>
<gene>
    <name evidence="2" type="ORF">GCM10023203_50590</name>
</gene>
<feature type="region of interest" description="Disordered" evidence="1">
    <location>
        <begin position="639"/>
        <end position="725"/>
    </location>
</feature>
<sequence>MSGVVATIEHVFDGGWQEVPAGLEETPAGAALGAVLERIDPQRVSPYDTVRLVAAQRRQLAHQQACFHACAREAALADPTAPGGRAEMDVPEAGDELRIVLAASRTAVGRVLDLAEAAERHPRLGAAWREGRIDEQRVAILVRWTTALAEEHAATVIGELVDQAATMTPSRLIDRVQALAKALDPAWAEELYRQHRRQRRVRARCTEAGTVNLSAMDLPLEGGVRTVRRINVLAARAQAAGHPGLIETIRADVFLAVFHPDNAGASDAELVAAVLAAARPDDPRPRRAPDPAEAPPAGPGGDAPDGDAPGGGAPGDDALGGDALGGDARGGDARGGDAPGGGADRADAATAAPADRAGDDDVPAGEGAGMRRPTRQSRFELRVGLGTLLRLDDRPARLPGWGVVAAGVARELAAAHADAEWRVAVTDAAGALVAALITRHRPAETTTTPQEPPMPGAPRPVVELNVDEALLERLHPGDHPGWARLLADLQHQLRQWRTACAEDEAAWAAEQEAEQRAEQEAERRADDPAAQGGHDRPEDREPLARGPDADTWARVAARRRRRAREALARFPSAALRRWITVRDRSCVFPPCGASALEAEIDHTRSVLERGLTLADNLGPACGHDHDLKDRGWTLTQPRPGWFRWTSPTGHAYERPPRPVVDDLPEPRPPTASSSTEPHHYADDGPAWDNDPRPRGPTAPDTELPATSPPGVPGPGRLDDPDPPPF</sequence>
<accession>A0ABP9F936</accession>
<organism evidence="2 3">
    <name type="scientific">Actinomycetospora straminea</name>
    <dbReference type="NCBI Taxonomy" id="663607"/>
    <lineage>
        <taxon>Bacteria</taxon>
        <taxon>Bacillati</taxon>
        <taxon>Actinomycetota</taxon>
        <taxon>Actinomycetes</taxon>
        <taxon>Pseudonocardiales</taxon>
        <taxon>Pseudonocardiaceae</taxon>
        <taxon>Actinomycetospora</taxon>
    </lineage>
</organism>
<evidence type="ECO:0000313" key="2">
    <source>
        <dbReference type="EMBL" id="GAA4890918.1"/>
    </source>
</evidence>
<keyword evidence="3" id="KW-1185">Reference proteome</keyword>
<protein>
    <recommendedName>
        <fullName evidence="4">DUF222 domain-containing protein</fullName>
    </recommendedName>
</protein>
<feature type="compositionally biased region" description="Basic and acidic residues" evidence="1">
    <location>
        <begin position="651"/>
        <end position="660"/>
    </location>
</feature>